<name>A0A917JT54_9GAMM</name>
<dbReference type="AlphaFoldDB" id="A0A917JT54"/>
<gene>
    <name evidence="3" type="ORF">GCM10009332_17220</name>
</gene>
<organism evidence="3 4">
    <name type="scientific">Shewanella gelidii</name>
    <dbReference type="NCBI Taxonomy" id="1642821"/>
    <lineage>
        <taxon>Bacteria</taxon>
        <taxon>Pseudomonadati</taxon>
        <taxon>Pseudomonadota</taxon>
        <taxon>Gammaproteobacteria</taxon>
        <taxon>Alteromonadales</taxon>
        <taxon>Shewanellaceae</taxon>
        <taxon>Shewanella</taxon>
    </lineage>
</organism>
<accession>A0A917JT54</accession>
<dbReference type="Proteomes" id="UP000613743">
    <property type="component" value="Unassembled WGS sequence"/>
</dbReference>
<feature type="coiled-coil region" evidence="1">
    <location>
        <begin position="93"/>
        <end position="131"/>
    </location>
</feature>
<evidence type="ECO:0000313" key="3">
    <source>
        <dbReference type="EMBL" id="GGI80417.1"/>
    </source>
</evidence>
<comment type="caution">
    <text evidence="3">The sequence shown here is derived from an EMBL/GenBank/DDBJ whole genome shotgun (WGS) entry which is preliminary data.</text>
</comment>
<feature type="chain" id="PRO_5037794574" evidence="2">
    <location>
        <begin position="21"/>
        <end position="411"/>
    </location>
</feature>
<dbReference type="EMBL" id="BMPZ01000003">
    <property type="protein sequence ID" value="GGI80417.1"/>
    <property type="molecule type" value="Genomic_DNA"/>
</dbReference>
<reference evidence="3" key="1">
    <citation type="journal article" date="2014" name="Int. J. Syst. Evol. Microbiol.">
        <title>Complete genome sequence of Corynebacterium casei LMG S-19264T (=DSM 44701T), isolated from a smear-ripened cheese.</title>
        <authorList>
            <consortium name="US DOE Joint Genome Institute (JGI-PGF)"/>
            <person name="Walter F."/>
            <person name="Albersmeier A."/>
            <person name="Kalinowski J."/>
            <person name="Ruckert C."/>
        </authorList>
    </citation>
    <scope>NUCLEOTIDE SEQUENCE</scope>
    <source>
        <strain evidence="3">JCM 30804</strain>
    </source>
</reference>
<keyword evidence="2" id="KW-0732">Signal</keyword>
<sequence>MRYTKITCALLCLVASNSFALELMTNSENKALKQIESQYNIDSQLISANDRLSLYNKRVRDHSGIAGDIANKKSQYDSAISTLPQKILAKSNVAEAYKEIEKLVNDIEALENNQKQEELALKQEYKEIQADYKAIGERRTEKSKELASLKNQISKRLIADLSKSKSSYNINLDGDLSCSKFQSIFDCMRDAETQIVSNTVAKDPFLNDRSVLLDYDVKNASMDMRGKLNYSVSMRFKPSYNKKIDLLLNEKLGFKTAMVTLVSNVKAEWFVDGMKVGEGKKLSHEISLGKHGILASYNSEDKSSVEVVESNAVFNYNFKPGLATTKDGENVGAAPVAQKKVTAKAKKAEPKKTAETKTKPKLALFTDKTIRRMKDVELEKKVIKDGDKSFEYFMGLEPASKEQEEAFLNKK</sequence>
<proteinExistence type="predicted"/>
<protein>
    <submittedName>
        <fullName evidence="3">Uncharacterized protein</fullName>
    </submittedName>
</protein>
<dbReference type="RefSeq" id="WP_188919860.1">
    <property type="nucleotide sequence ID" value="NZ_BMPZ01000003.1"/>
</dbReference>
<feature type="signal peptide" evidence="2">
    <location>
        <begin position="1"/>
        <end position="20"/>
    </location>
</feature>
<reference evidence="3" key="2">
    <citation type="submission" date="2020-09" db="EMBL/GenBank/DDBJ databases">
        <authorList>
            <person name="Sun Q."/>
            <person name="Ohkuma M."/>
        </authorList>
    </citation>
    <scope>NUCLEOTIDE SEQUENCE</scope>
    <source>
        <strain evidence="3">JCM 30804</strain>
    </source>
</reference>
<evidence type="ECO:0000256" key="1">
    <source>
        <dbReference type="SAM" id="Coils"/>
    </source>
</evidence>
<evidence type="ECO:0000313" key="4">
    <source>
        <dbReference type="Proteomes" id="UP000613743"/>
    </source>
</evidence>
<keyword evidence="4" id="KW-1185">Reference proteome</keyword>
<keyword evidence="1" id="KW-0175">Coiled coil</keyword>
<evidence type="ECO:0000256" key="2">
    <source>
        <dbReference type="SAM" id="SignalP"/>
    </source>
</evidence>